<evidence type="ECO:0000313" key="1">
    <source>
        <dbReference type="EMBL" id="QHT16932.1"/>
    </source>
</evidence>
<proteinExistence type="predicted"/>
<organism evidence="1">
    <name type="scientific">viral metagenome</name>
    <dbReference type="NCBI Taxonomy" id="1070528"/>
    <lineage>
        <taxon>unclassified sequences</taxon>
        <taxon>metagenomes</taxon>
        <taxon>organismal metagenomes</taxon>
    </lineage>
</organism>
<accession>A0A6C0DKR5</accession>
<dbReference type="EMBL" id="MN739628">
    <property type="protein sequence ID" value="QHT16932.1"/>
    <property type="molecule type" value="Genomic_DNA"/>
</dbReference>
<reference evidence="1" key="1">
    <citation type="journal article" date="2020" name="Nature">
        <title>Giant virus diversity and host interactions through global metagenomics.</title>
        <authorList>
            <person name="Schulz F."/>
            <person name="Roux S."/>
            <person name="Paez-Espino D."/>
            <person name="Jungbluth S."/>
            <person name="Walsh D.A."/>
            <person name="Denef V.J."/>
            <person name="McMahon K.D."/>
            <person name="Konstantinidis K.T."/>
            <person name="Eloe-Fadrosh E.A."/>
            <person name="Kyrpides N.C."/>
            <person name="Woyke T."/>
        </authorList>
    </citation>
    <scope>NUCLEOTIDE SEQUENCE</scope>
    <source>
        <strain evidence="1">GVMAG-M-3300023174-207</strain>
    </source>
</reference>
<dbReference type="AlphaFoldDB" id="A0A6C0DKR5"/>
<sequence>MSFKLAYAEKVEESIDVRLMDCRNVGNLILGYVDEYSQAFLVRFFNFLNKLIEDAVYLNKEKTEWYLCELDLEEITEDLIEEKRCSSLQHYFSPKSFGEQDLVKEIITSVAEDKPQNILNLKINKKLAIGINGFAHNDDSRARRSRDFMIKEKFINDALVKVEMTYEKNKVVAYFPNGFTVKEYISEYLQIRGTPYDRHYTMYNKVVFPSPKNLEKIRELLKETQLEANDCILADFDFGS</sequence>
<protein>
    <submittedName>
        <fullName evidence="1">Uncharacterized protein</fullName>
    </submittedName>
</protein>
<name>A0A6C0DKR5_9ZZZZ</name>